<keyword evidence="4" id="KW-0862">Zinc</keyword>
<dbReference type="EMBL" id="CAFZ01000216">
    <property type="protein sequence ID" value="CCA73316.1"/>
    <property type="molecule type" value="Genomic_DNA"/>
</dbReference>
<keyword evidence="9" id="KW-1185">Reference proteome</keyword>
<proteinExistence type="predicted"/>
<evidence type="ECO:0000256" key="2">
    <source>
        <dbReference type="ARBA" id="ARBA00022737"/>
    </source>
</evidence>
<dbReference type="InterPro" id="IPR035896">
    <property type="entry name" value="AN1-like_Znf"/>
</dbReference>
<keyword evidence="2" id="KW-0677">Repeat</keyword>
<feature type="compositionally biased region" description="Low complexity" evidence="6">
    <location>
        <begin position="138"/>
        <end position="153"/>
    </location>
</feature>
<evidence type="ECO:0000256" key="3">
    <source>
        <dbReference type="ARBA" id="ARBA00022771"/>
    </source>
</evidence>
<dbReference type="OMA" id="DESKHNR"/>
<evidence type="ECO:0000256" key="1">
    <source>
        <dbReference type="ARBA" id="ARBA00022723"/>
    </source>
</evidence>
<feature type="region of interest" description="Disordered" evidence="6">
    <location>
        <begin position="174"/>
        <end position="262"/>
    </location>
</feature>
<dbReference type="InterPro" id="IPR000058">
    <property type="entry name" value="Znf_AN1"/>
</dbReference>
<comment type="caution">
    <text evidence="8">The sequence shown here is derived from an EMBL/GenBank/DDBJ whole genome shotgun (WGS) entry which is preliminary data.</text>
</comment>
<evidence type="ECO:0000259" key="7">
    <source>
        <dbReference type="PROSITE" id="PS51039"/>
    </source>
</evidence>
<dbReference type="Pfam" id="PF25403">
    <property type="entry name" value="zf-C2H2_ZFAND2"/>
    <property type="match status" value="1"/>
</dbReference>
<reference evidence="8 9" key="1">
    <citation type="journal article" date="2011" name="PLoS Pathog.">
        <title>Endophytic Life Strategies Decoded by Genome and Transcriptome Analyses of the Mutualistic Root Symbiont Piriformospora indica.</title>
        <authorList>
            <person name="Zuccaro A."/>
            <person name="Lahrmann U."/>
            <person name="Guldener U."/>
            <person name="Langen G."/>
            <person name="Pfiffi S."/>
            <person name="Biedenkopf D."/>
            <person name="Wong P."/>
            <person name="Samans B."/>
            <person name="Grimm C."/>
            <person name="Basiewicz M."/>
            <person name="Murat C."/>
            <person name="Martin F."/>
            <person name="Kogel K.H."/>
        </authorList>
    </citation>
    <scope>NUCLEOTIDE SEQUENCE [LARGE SCALE GENOMIC DNA]</scope>
    <source>
        <strain evidence="8 9">DSM 11827</strain>
    </source>
</reference>
<protein>
    <recommendedName>
        <fullName evidence="7">AN1-type domain-containing protein</fullName>
    </recommendedName>
</protein>
<gene>
    <name evidence="8" type="ORF">PIIN_07271</name>
</gene>
<keyword evidence="1" id="KW-0479">Metal-binding</keyword>
<keyword evidence="3 5" id="KW-0863">Zinc-finger</keyword>
<name>G4TPS3_SERID</name>
<accession>G4TPS3</accession>
<evidence type="ECO:0000256" key="5">
    <source>
        <dbReference type="PROSITE-ProRule" id="PRU00449"/>
    </source>
</evidence>
<dbReference type="AlphaFoldDB" id="G4TPS3"/>
<dbReference type="Pfam" id="PF01428">
    <property type="entry name" value="zf-AN1"/>
    <property type="match status" value="2"/>
</dbReference>
<dbReference type="PROSITE" id="PS51039">
    <property type="entry name" value="ZF_AN1"/>
    <property type="match status" value="1"/>
</dbReference>
<feature type="compositionally biased region" description="Low complexity" evidence="6">
    <location>
        <begin position="174"/>
        <end position="188"/>
    </location>
</feature>
<dbReference type="InterPro" id="IPR057357">
    <property type="entry name" value="Znf-C2H2_ZFAND2A/B"/>
</dbReference>
<evidence type="ECO:0000313" key="8">
    <source>
        <dbReference type="EMBL" id="CCA73316.1"/>
    </source>
</evidence>
<dbReference type="Proteomes" id="UP000007148">
    <property type="component" value="Unassembled WGS sequence"/>
</dbReference>
<evidence type="ECO:0000256" key="6">
    <source>
        <dbReference type="SAM" id="MobiDB-lite"/>
    </source>
</evidence>
<dbReference type="GO" id="GO:0008270">
    <property type="term" value="F:zinc ion binding"/>
    <property type="evidence" value="ECO:0007669"/>
    <property type="project" value="UniProtKB-KW"/>
</dbReference>
<dbReference type="SUPFAM" id="SSF118310">
    <property type="entry name" value="AN1-like Zinc finger"/>
    <property type="match status" value="2"/>
</dbReference>
<dbReference type="GO" id="GO:0005737">
    <property type="term" value="C:cytoplasm"/>
    <property type="evidence" value="ECO:0007669"/>
    <property type="project" value="TreeGrafter"/>
</dbReference>
<dbReference type="OrthoDB" id="431929at2759"/>
<feature type="compositionally biased region" description="Low complexity" evidence="6">
    <location>
        <begin position="213"/>
        <end position="226"/>
    </location>
</feature>
<feature type="domain" description="AN1-type" evidence="7">
    <location>
        <begin position="7"/>
        <end position="55"/>
    </location>
</feature>
<organism evidence="8 9">
    <name type="scientific">Serendipita indica (strain DSM 11827)</name>
    <name type="common">Root endophyte fungus</name>
    <name type="synonym">Piriformospora indica</name>
    <dbReference type="NCBI Taxonomy" id="1109443"/>
    <lineage>
        <taxon>Eukaryota</taxon>
        <taxon>Fungi</taxon>
        <taxon>Dikarya</taxon>
        <taxon>Basidiomycota</taxon>
        <taxon>Agaricomycotina</taxon>
        <taxon>Agaricomycetes</taxon>
        <taxon>Sebacinales</taxon>
        <taxon>Serendipitaceae</taxon>
        <taxon>Serendipita</taxon>
    </lineage>
</organism>
<sequence length="262" mass="27497">MSSTDLLSAGTTCSHDACRTIDFLPFKCSHCAQSFCTEHWKPADHDCKQYDAAAEDRILPQCPFCSKPVLVLPKQDPNDAMEAHIDRDCAVFTGKKRRGPVCGNKKCGKALISPIVCQTCKGQFCPSHRFPNAHTCRTTTNAAPSSSKTTTSAPPTPAGLAALKRATVSATSSAAKSVQAAKPAPKASTSTAPSTGNKAGNLIKEIKTDRCEPSVSSAAVSTSPTNNSPPTPKLPTIMRTGGSKPVVDPTKKWTPAPLFGSA</sequence>
<feature type="compositionally biased region" description="Polar residues" evidence="6">
    <location>
        <begin position="189"/>
        <end position="198"/>
    </location>
</feature>
<evidence type="ECO:0000256" key="4">
    <source>
        <dbReference type="ARBA" id="ARBA00022833"/>
    </source>
</evidence>
<dbReference type="SMART" id="SM00154">
    <property type="entry name" value="ZnF_AN1"/>
    <property type="match status" value="2"/>
</dbReference>
<feature type="region of interest" description="Disordered" evidence="6">
    <location>
        <begin position="136"/>
        <end position="158"/>
    </location>
</feature>
<dbReference type="STRING" id="1109443.G4TPS3"/>
<dbReference type="PANTHER" id="PTHR14677:SF40">
    <property type="entry name" value="CDC48-ASSOCIATED UBIQUITIN-LIKE_ZINC FINGER PROTEIN 1"/>
    <property type="match status" value="1"/>
</dbReference>
<dbReference type="eggNOG" id="KOG3183">
    <property type="taxonomic scope" value="Eukaryota"/>
</dbReference>
<dbReference type="PANTHER" id="PTHR14677">
    <property type="entry name" value="ARSENITE INDUCUBLE RNA ASSOCIATED PROTEIN AIP-1-RELATED"/>
    <property type="match status" value="1"/>
</dbReference>
<dbReference type="HOGENOM" id="CLU_061621_0_1_1"/>
<dbReference type="InParanoid" id="G4TPS3"/>
<dbReference type="Gene3D" id="4.10.1110.10">
    <property type="entry name" value="AN1-like Zinc finger"/>
    <property type="match status" value="2"/>
</dbReference>
<evidence type="ECO:0000313" key="9">
    <source>
        <dbReference type="Proteomes" id="UP000007148"/>
    </source>
</evidence>